<comment type="caution">
    <text evidence="1">The sequence shown here is derived from an EMBL/GenBank/DDBJ whole genome shotgun (WGS) entry which is preliminary data.</text>
</comment>
<dbReference type="Proteomes" id="UP001056778">
    <property type="component" value="Chromosome 5"/>
</dbReference>
<name>A0ACB9T2R6_HOLOL</name>
<evidence type="ECO:0000313" key="2">
    <source>
        <dbReference type="Proteomes" id="UP001056778"/>
    </source>
</evidence>
<keyword evidence="2" id="KW-1185">Reference proteome</keyword>
<organism evidence="1 2">
    <name type="scientific">Holotrichia oblita</name>
    <name type="common">Chafer beetle</name>
    <dbReference type="NCBI Taxonomy" id="644536"/>
    <lineage>
        <taxon>Eukaryota</taxon>
        <taxon>Metazoa</taxon>
        <taxon>Ecdysozoa</taxon>
        <taxon>Arthropoda</taxon>
        <taxon>Hexapoda</taxon>
        <taxon>Insecta</taxon>
        <taxon>Pterygota</taxon>
        <taxon>Neoptera</taxon>
        <taxon>Endopterygota</taxon>
        <taxon>Coleoptera</taxon>
        <taxon>Polyphaga</taxon>
        <taxon>Scarabaeiformia</taxon>
        <taxon>Scarabaeidae</taxon>
        <taxon>Melolonthinae</taxon>
        <taxon>Holotrichia</taxon>
    </lineage>
</organism>
<reference evidence="1" key="1">
    <citation type="submission" date="2022-04" db="EMBL/GenBank/DDBJ databases">
        <title>Chromosome-scale genome assembly of Holotrichia oblita Faldermann.</title>
        <authorList>
            <person name="Rongchong L."/>
        </authorList>
    </citation>
    <scope>NUCLEOTIDE SEQUENCE</scope>
    <source>
        <strain evidence="1">81SQS9</strain>
    </source>
</reference>
<accession>A0ACB9T2R6</accession>
<protein>
    <submittedName>
        <fullName evidence="1">Uncharacterized protein</fullName>
    </submittedName>
</protein>
<gene>
    <name evidence="1" type="ORF">MML48_5g00015296</name>
</gene>
<dbReference type="EMBL" id="CM043019">
    <property type="protein sequence ID" value="KAI4461050.1"/>
    <property type="molecule type" value="Genomic_DNA"/>
</dbReference>
<evidence type="ECO:0000313" key="1">
    <source>
        <dbReference type="EMBL" id="KAI4461050.1"/>
    </source>
</evidence>
<proteinExistence type="predicted"/>
<sequence>MDVSDYLKLEMQALHKHQGLIFGKRLETNIKSKKLKEDRKEIRNKLMSKKRLIASNLSPYKSPMVQKPAVVVLPELDVEAKKRRLDMLKEWKQQKQQKIAEVKAKSKPLFKVTHVSPKIGLPNLDTVNKVIKGKLIKPQPNARKKSPVHEFAPKNHQFKPPSNIKPIEIQVSPTKQKSVLLGKKMFVKIQ</sequence>